<name>B4GWT4_DROPE</name>
<evidence type="ECO:0000313" key="2">
    <source>
        <dbReference type="EMBL" id="EDW27168.1"/>
    </source>
</evidence>
<keyword evidence="3" id="KW-1185">Reference proteome</keyword>
<evidence type="ECO:0000256" key="1">
    <source>
        <dbReference type="SAM" id="MobiDB-lite"/>
    </source>
</evidence>
<dbReference type="EMBL" id="CH479194">
    <property type="protein sequence ID" value="EDW27168.1"/>
    <property type="molecule type" value="Genomic_DNA"/>
</dbReference>
<sequence length="260" mass="27818">MGRLSKVLATVGGRGSRHQASFGILHLVIAPGYGPGSRPPPSGSPPAPPWKELAFVARRRTIGTPVPPPLPPSSASNAGMPIVLACILARALSLALALALALPLPLALGPGLHLGNPHKALGCTHNYEKGRRRRTRWMDGWSVRRPHAEDLGPLLIEILEEESGALALDLNDTSVVSQRGEDASSCHMQSGCDRGSGIGDRIDPSIRQMLLLLQQPKIDSHYHRLLGFTSPCAIVQGENMDQRPGTGDRGPRQTRQKLSL</sequence>
<evidence type="ECO:0000313" key="3">
    <source>
        <dbReference type="Proteomes" id="UP000008744"/>
    </source>
</evidence>
<proteinExistence type="predicted"/>
<dbReference type="AlphaFoldDB" id="B4GWT4"/>
<feature type="region of interest" description="Disordered" evidence="1">
    <location>
        <begin position="237"/>
        <end position="260"/>
    </location>
</feature>
<dbReference type="Proteomes" id="UP000008744">
    <property type="component" value="Unassembled WGS sequence"/>
</dbReference>
<gene>
    <name evidence="2" type="primary">Dper\GL16610</name>
    <name evidence="2" type="ORF">Dper_GL16610</name>
</gene>
<dbReference type="HOGENOM" id="CLU_1070664_0_0_1"/>
<organism evidence="3">
    <name type="scientific">Drosophila persimilis</name>
    <name type="common">Fruit fly</name>
    <dbReference type="NCBI Taxonomy" id="7234"/>
    <lineage>
        <taxon>Eukaryota</taxon>
        <taxon>Metazoa</taxon>
        <taxon>Ecdysozoa</taxon>
        <taxon>Arthropoda</taxon>
        <taxon>Hexapoda</taxon>
        <taxon>Insecta</taxon>
        <taxon>Pterygota</taxon>
        <taxon>Neoptera</taxon>
        <taxon>Endopterygota</taxon>
        <taxon>Diptera</taxon>
        <taxon>Brachycera</taxon>
        <taxon>Muscomorpha</taxon>
        <taxon>Ephydroidea</taxon>
        <taxon>Drosophilidae</taxon>
        <taxon>Drosophila</taxon>
        <taxon>Sophophora</taxon>
    </lineage>
</organism>
<accession>B4GWT4</accession>
<reference evidence="2 3" key="1">
    <citation type="journal article" date="2007" name="Nature">
        <title>Evolution of genes and genomes on the Drosophila phylogeny.</title>
        <authorList>
            <consortium name="Drosophila 12 Genomes Consortium"/>
            <person name="Clark A.G."/>
            <person name="Eisen M.B."/>
            <person name="Smith D.R."/>
            <person name="Bergman C.M."/>
            <person name="Oliver B."/>
            <person name="Markow T.A."/>
            <person name="Kaufman T.C."/>
            <person name="Kellis M."/>
            <person name="Gelbart W."/>
            <person name="Iyer V.N."/>
            <person name="Pollard D.A."/>
            <person name="Sackton T.B."/>
            <person name="Larracuente A.M."/>
            <person name="Singh N.D."/>
            <person name="Abad J.P."/>
            <person name="Abt D.N."/>
            <person name="Adryan B."/>
            <person name="Aguade M."/>
            <person name="Akashi H."/>
            <person name="Anderson W.W."/>
            <person name="Aquadro C.F."/>
            <person name="Ardell D.H."/>
            <person name="Arguello R."/>
            <person name="Artieri C.G."/>
            <person name="Barbash D.A."/>
            <person name="Barker D."/>
            <person name="Barsanti P."/>
            <person name="Batterham P."/>
            <person name="Batzoglou S."/>
            <person name="Begun D."/>
            <person name="Bhutkar A."/>
            <person name="Blanco E."/>
            <person name="Bosak S.A."/>
            <person name="Bradley R.K."/>
            <person name="Brand A.D."/>
            <person name="Brent M.R."/>
            <person name="Brooks A.N."/>
            <person name="Brown R.H."/>
            <person name="Butlin R.K."/>
            <person name="Caggese C."/>
            <person name="Calvi B.R."/>
            <person name="Bernardo de Carvalho A."/>
            <person name="Caspi A."/>
            <person name="Castrezana S."/>
            <person name="Celniker S.E."/>
            <person name="Chang J.L."/>
            <person name="Chapple C."/>
            <person name="Chatterji S."/>
            <person name="Chinwalla A."/>
            <person name="Civetta A."/>
            <person name="Clifton S.W."/>
            <person name="Comeron J.M."/>
            <person name="Costello J.C."/>
            <person name="Coyne J.A."/>
            <person name="Daub J."/>
            <person name="David R.G."/>
            <person name="Delcher A.L."/>
            <person name="Delehaunty K."/>
            <person name="Do C.B."/>
            <person name="Ebling H."/>
            <person name="Edwards K."/>
            <person name="Eickbush T."/>
            <person name="Evans J.D."/>
            <person name="Filipski A."/>
            <person name="Findeiss S."/>
            <person name="Freyhult E."/>
            <person name="Fulton L."/>
            <person name="Fulton R."/>
            <person name="Garcia A.C."/>
            <person name="Gardiner A."/>
            <person name="Garfield D.A."/>
            <person name="Garvin B.E."/>
            <person name="Gibson G."/>
            <person name="Gilbert D."/>
            <person name="Gnerre S."/>
            <person name="Godfrey J."/>
            <person name="Good R."/>
            <person name="Gotea V."/>
            <person name="Gravely B."/>
            <person name="Greenberg A.J."/>
            <person name="Griffiths-Jones S."/>
            <person name="Gross S."/>
            <person name="Guigo R."/>
            <person name="Gustafson E.A."/>
            <person name="Haerty W."/>
            <person name="Hahn M.W."/>
            <person name="Halligan D.L."/>
            <person name="Halpern A.L."/>
            <person name="Halter G.M."/>
            <person name="Han M.V."/>
            <person name="Heger A."/>
            <person name="Hillier L."/>
            <person name="Hinrichs A.S."/>
            <person name="Holmes I."/>
            <person name="Hoskins R.A."/>
            <person name="Hubisz M.J."/>
            <person name="Hultmark D."/>
            <person name="Huntley M.A."/>
            <person name="Jaffe D.B."/>
            <person name="Jagadeeshan S."/>
            <person name="Jeck W.R."/>
            <person name="Johnson J."/>
            <person name="Jones C.D."/>
            <person name="Jordan W.C."/>
            <person name="Karpen G.H."/>
            <person name="Kataoka E."/>
            <person name="Keightley P.D."/>
            <person name="Kheradpour P."/>
            <person name="Kirkness E.F."/>
            <person name="Koerich L.B."/>
            <person name="Kristiansen K."/>
            <person name="Kudrna D."/>
            <person name="Kulathinal R.J."/>
            <person name="Kumar S."/>
            <person name="Kwok R."/>
            <person name="Lander E."/>
            <person name="Langley C.H."/>
            <person name="Lapoint R."/>
            <person name="Lazzaro B.P."/>
            <person name="Lee S.J."/>
            <person name="Levesque L."/>
            <person name="Li R."/>
            <person name="Lin C.F."/>
            <person name="Lin M.F."/>
            <person name="Lindblad-Toh K."/>
            <person name="Llopart A."/>
            <person name="Long M."/>
            <person name="Low L."/>
            <person name="Lozovsky E."/>
            <person name="Lu J."/>
            <person name="Luo M."/>
            <person name="Machado C.A."/>
            <person name="Makalowski W."/>
            <person name="Marzo M."/>
            <person name="Matsuda M."/>
            <person name="Matzkin L."/>
            <person name="McAllister B."/>
            <person name="McBride C.S."/>
            <person name="McKernan B."/>
            <person name="McKernan K."/>
            <person name="Mendez-Lago M."/>
            <person name="Minx P."/>
            <person name="Mollenhauer M.U."/>
            <person name="Montooth K."/>
            <person name="Mount S.M."/>
            <person name="Mu X."/>
            <person name="Myers E."/>
            <person name="Negre B."/>
            <person name="Newfeld S."/>
            <person name="Nielsen R."/>
            <person name="Noor M.A."/>
            <person name="O'Grady P."/>
            <person name="Pachter L."/>
            <person name="Papaceit M."/>
            <person name="Parisi M.J."/>
            <person name="Parisi M."/>
            <person name="Parts L."/>
            <person name="Pedersen J.S."/>
            <person name="Pesole G."/>
            <person name="Phillippy A.M."/>
            <person name="Ponting C.P."/>
            <person name="Pop M."/>
            <person name="Porcelli D."/>
            <person name="Powell J.R."/>
            <person name="Prohaska S."/>
            <person name="Pruitt K."/>
            <person name="Puig M."/>
            <person name="Quesneville H."/>
            <person name="Ram K.R."/>
            <person name="Rand D."/>
            <person name="Rasmussen M.D."/>
            <person name="Reed L.K."/>
            <person name="Reenan R."/>
            <person name="Reily A."/>
            <person name="Remington K.A."/>
            <person name="Rieger T.T."/>
            <person name="Ritchie M.G."/>
            <person name="Robin C."/>
            <person name="Rogers Y.H."/>
            <person name="Rohde C."/>
            <person name="Rozas J."/>
            <person name="Rubenfield M.J."/>
            <person name="Ruiz A."/>
            <person name="Russo S."/>
            <person name="Salzberg S.L."/>
            <person name="Sanchez-Gracia A."/>
            <person name="Saranga D.J."/>
            <person name="Sato H."/>
            <person name="Schaeffer S.W."/>
            <person name="Schatz M.C."/>
            <person name="Schlenke T."/>
            <person name="Schwartz R."/>
            <person name="Segarra C."/>
            <person name="Singh R.S."/>
            <person name="Sirot L."/>
            <person name="Sirota M."/>
            <person name="Sisneros N.B."/>
            <person name="Smith C.D."/>
            <person name="Smith T.F."/>
            <person name="Spieth J."/>
            <person name="Stage D.E."/>
            <person name="Stark A."/>
            <person name="Stephan W."/>
            <person name="Strausberg R.L."/>
            <person name="Strempel S."/>
            <person name="Sturgill D."/>
            <person name="Sutton G."/>
            <person name="Sutton G.G."/>
            <person name="Tao W."/>
            <person name="Teichmann S."/>
            <person name="Tobari Y.N."/>
            <person name="Tomimura Y."/>
            <person name="Tsolas J.M."/>
            <person name="Valente V.L."/>
            <person name="Venter E."/>
            <person name="Venter J.C."/>
            <person name="Vicario S."/>
            <person name="Vieira F.G."/>
            <person name="Vilella A.J."/>
            <person name="Villasante A."/>
            <person name="Walenz B."/>
            <person name="Wang J."/>
            <person name="Wasserman M."/>
            <person name="Watts T."/>
            <person name="Wilson D."/>
            <person name="Wilson R.K."/>
            <person name="Wing R.A."/>
            <person name="Wolfner M.F."/>
            <person name="Wong A."/>
            <person name="Wong G.K."/>
            <person name="Wu C.I."/>
            <person name="Wu G."/>
            <person name="Yamamoto D."/>
            <person name="Yang H.P."/>
            <person name="Yang S.P."/>
            <person name="Yorke J.A."/>
            <person name="Yoshida K."/>
            <person name="Zdobnov E."/>
            <person name="Zhang P."/>
            <person name="Zhang Y."/>
            <person name="Zimin A.V."/>
            <person name="Baldwin J."/>
            <person name="Abdouelleil A."/>
            <person name="Abdulkadir J."/>
            <person name="Abebe A."/>
            <person name="Abera B."/>
            <person name="Abreu J."/>
            <person name="Acer S.C."/>
            <person name="Aftuck L."/>
            <person name="Alexander A."/>
            <person name="An P."/>
            <person name="Anderson E."/>
            <person name="Anderson S."/>
            <person name="Arachi H."/>
            <person name="Azer M."/>
            <person name="Bachantsang P."/>
            <person name="Barry A."/>
            <person name="Bayul T."/>
            <person name="Berlin A."/>
            <person name="Bessette D."/>
            <person name="Bloom T."/>
            <person name="Blye J."/>
            <person name="Boguslavskiy L."/>
            <person name="Bonnet C."/>
            <person name="Boukhgalter B."/>
            <person name="Bourzgui I."/>
            <person name="Brown A."/>
            <person name="Cahill P."/>
            <person name="Channer S."/>
            <person name="Cheshatsang Y."/>
            <person name="Chuda L."/>
            <person name="Citroen M."/>
            <person name="Collymore A."/>
            <person name="Cooke P."/>
            <person name="Costello M."/>
            <person name="D'Aco K."/>
            <person name="Daza R."/>
            <person name="De Haan G."/>
            <person name="DeGray S."/>
            <person name="DeMaso C."/>
            <person name="Dhargay N."/>
            <person name="Dooley K."/>
            <person name="Dooley E."/>
            <person name="Doricent M."/>
            <person name="Dorje P."/>
            <person name="Dorjee K."/>
            <person name="Dupes A."/>
            <person name="Elong R."/>
            <person name="Falk J."/>
            <person name="Farina A."/>
            <person name="Faro S."/>
            <person name="Ferguson D."/>
            <person name="Fisher S."/>
            <person name="Foley C.D."/>
            <person name="Franke A."/>
            <person name="Friedrich D."/>
            <person name="Gadbois L."/>
            <person name="Gearin G."/>
            <person name="Gearin C.R."/>
            <person name="Giannoukos G."/>
            <person name="Goode T."/>
            <person name="Graham J."/>
            <person name="Grandbois E."/>
            <person name="Grewal S."/>
            <person name="Gyaltsen K."/>
            <person name="Hafez N."/>
            <person name="Hagos B."/>
            <person name="Hall J."/>
            <person name="Henson C."/>
            <person name="Hollinger A."/>
            <person name="Honan T."/>
            <person name="Huard M.D."/>
            <person name="Hughes L."/>
            <person name="Hurhula B."/>
            <person name="Husby M.E."/>
            <person name="Kamat A."/>
            <person name="Kanga B."/>
            <person name="Kashin S."/>
            <person name="Khazanovich D."/>
            <person name="Kisner P."/>
            <person name="Lance K."/>
            <person name="Lara M."/>
            <person name="Lee W."/>
            <person name="Lennon N."/>
            <person name="Letendre F."/>
            <person name="LeVine R."/>
            <person name="Lipovsky A."/>
            <person name="Liu X."/>
            <person name="Liu J."/>
            <person name="Liu S."/>
            <person name="Lokyitsang T."/>
            <person name="Lokyitsang Y."/>
            <person name="Lubonja R."/>
            <person name="Lui A."/>
            <person name="MacDonald P."/>
            <person name="Magnisalis V."/>
            <person name="Maru K."/>
            <person name="Matthews C."/>
            <person name="McCusker W."/>
            <person name="McDonough S."/>
            <person name="Mehta T."/>
            <person name="Meldrim J."/>
            <person name="Meneus L."/>
            <person name="Mihai O."/>
            <person name="Mihalev A."/>
            <person name="Mihova T."/>
            <person name="Mittelman R."/>
            <person name="Mlenga V."/>
            <person name="Montmayeur A."/>
            <person name="Mulrain L."/>
            <person name="Navidi A."/>
            <person name="Naylor J."/>
            <person name="Negash T."/>
            <person name="Nguyen T."/>
            <person name="Nguyen N."/>
            <person name="Nicol R."/>
            <person name="Norbu C."/>
            <person name="Norbu N."/>
            <person name="Novod N."/>
            <person name="O'Neill B."/>
            <person name="Osman S."/>
            <person name="Markiewicz E."/>
            <person name="Oyono O.L."/>
            <person name="Patti C."/>
            <person name="Phunkhang P."/>
            <person name="Pierre F."/>
            <person name="Priest M."/>
            <person name="Raghuraman S."/>
            <person name="Rege F."/>
            <person name="Reyes R."/>
            <person name="Rise C."/>
            <person name="Rogov P."/>
            <person name="Ross K."/>
            <person name="Ryan E."/>
            <person name="Settipalli S."/>
            <person name="Shea T."/>
            <person name="Sherpa N."/>
            <person name="Shi L."/>
            <person name="Shih D."/>
            <person name="Sparrow T."/>
            <person name="Spaulding J."/>
            <person name="Stalker J."/>
            <person name="Stange-Thomann N."/>
            <person name="Stavropoulos S."/>
            <person name="Stone C."/>
            <person name="Strader C."/>
            <person name="Tesfaye S."/>
            <person name="Thomson T."/>
            <person name="Thoulutsang Y."/>
            <person name="Thoulutsang D."/>
            <person name="Topham K."/>
            <person name="Topping I."/>
            <person name="Tsamla T."/>
            <person name="Vassiliev H."/>
            <person name="Vo A."/>
            <person name="Wangchuk T."/>
            <person name="Wangdi T."/>
            <person name="Weiand M."/>
            <person name="Wilkinson J."/>
            <person name="Wilson A."/>
            <person name="Yadav S."/>
            <person name="Young G."/>
            <person name="Yu Q."/>
            <person name="Zembek L."/>
            <person name="Zhong D."/>
            <person name="Zimmer A."/>
            <person name="Zwirko Z."/>
            <person name="Jaffe D.B."/>
            <person name="Alvarez P."/>
            <person name="Brockman W."/>
            <person name="Butler J."/>
            <person name="Chin C."/>
            <person name="Gnerre S."/>
            <person name="Grabherr M."/>
            <person name="Kleber M."/>
            <person name="Mauceli E."/>
            <person name="MacCallum I."/>
        </authorList>
    </citation>
    <scope>NUCLEOTIDE SEQUENCE [LARGE SCALE GENOMIC DNA]</scope>
    <source>
        <strain evidence="3">MSH-3 / Tucson 14011-0111.49</strain>
    </source>
</reference>
<protein>
    <submittedName>
        <fullName evidence="2">GL16610</fullName>
    </submittedName>
</protein>